<proteinExistence type="inferred from homology"/>
<evidence type="ECO:0000256" key="1">
    <source>
        <dbReference type="ARBA" id="ARBA00000013"/>
    </source>
</evidence>
<keyword evidence="23" id="KW-1185">Reference proteome</keyword>
<dbReference type="Pfam" id="PF03853">
    <property type="entry name" value="YjeF_N"/>
    <property type="match status" value="1"/>
</dbReference>
<feature type="binding site" evidence="17">
    <location>
        <position position="409"/>
    </location>
    <ligand>
        <name>(6S)-NADPHX</name>
        <dbReference type="ChEBI" id="CHEBI:64076"/>
    </ligand>
</feature>
<evidence type="ECO:0000259" key="20">
    <source>
        <dbReference type="PROSITE" id="PS51383"/>
    </source>
</evidence>
<evidence type="ECO:0000256" key="13">
    <source>
        <dbReference type="ARBA" id="ARBA00023268"/>
    </source>
</evidence>
<keyword evidence="12 17" id="KW-0456">Lyase</keyword>
<feature type="binding site" evidence="18">
    <location>
        <position position="58"/>
    </location>
    <ligand>
        <name>K(+)</name>
        <dbReference type="ChEBI" id="CHEBI:29103"/>
    </ligand>
</feature>
<protein>
    <recommendedName>
        <fullName evidence="19">Bifunctional NAD(P)H-hydrate repair enzyme</fullName>
    </recommendedName>
    <alternativeName>
        <fullName evidence="19">Nicotinamide nucleotide repair protein</fullName>
    </alternativeName>
    <domain>
        <recommendedName>
            <fullName evidence="19">ADP-dependent (S)-NAD(P)H-hydrate dehydratase</fullName>
            <ecNumber evidence="19">4.2.1.136</ecNumber>
        </recommendedName>
        <alternativeName>
            <fullName evidence="19">ADP-dependent NAD(P)HX dehydratase</fullName>
        </alternativeName>
    </domain>
    <domain>
        <recommendedName>
            <fullName evidence="19">NAD(P)H-hydrate epimerase</fullName>
            <ecNumber evidence="19">5.1.99.6</ecNumber>
        </recommendedName>
    </domain>
</protein>
<evidence type="ECO:0000256" key="9">
    <source>
        <dbReference type="ARBA" id="ARBA00022958"/>
    </source>
</evidence>
<feature type="binding site" evidence="17">
    <location>
        <position position="342"/>
    </location>
    <ligand>
        <name>(6S)-NADPHX</name>
        <dbReference type="ChEBI" id="CHEBI:64076"/>
    </ligand>
</feature>
<dbReference type="InterPro" id="IPR036652">
    <property type="entry name" value="YjeF_N_dom_sf"/>
</dbReference>
<evidence type="ECO:0000256" key="7">
    <source>
        <dbReference type="ARBA" id="ARBA00022840"/>
    </source>
</evidence>
<dbReference type="PANTHER" id="PTHR12592">
    <property type="entry name" value="ATP-DEPENDENT (S)-NAD(P)H-HYDRATE DEHYDRATASE FAMILY MEMBER"/>
    <property type="match status" value="1"/>
</dbReference>
<dbReference type="InterPro" id="IPR029056">
    <property type="entry name" value="Ribokinase-like"/>
</dbReference>
<dbReference type="EC" id="5.1.99.6" evidence="19"/>
<evidence type="ECO:0000313" key="22">
    <source>
        <dbReference type="EMBL" id="GGA04898.1"/>
    </source>
</evidence>
<dbReference type="InterPro" id="IPR000631">
    <property type="entry name" value="CARKD"/>
</dbReference>
<evidence type="ECO:0000256" key="4">
    <source>
        <dbReference type="ARBA" id="ARBA00009524"/>
    </source>
</evidence>
<keyword evidence="8 17" id="KW-0521">NADP</keyword>
<comment type="cofactor">
    <cofactor evidence="18 19">
        <name>K(+)</name>
        <dbReference type="ChEBI" id="CHEBI:29103"/>
    </cofactor>
    <text evidence="18 19">Binds 1 potassium ion per subunit.</text>
</comment>
<evidence type="ECO:0000256" key="8">
    <source>
        <dbReference type="ARBA" id="ARBA00022857"/>
    </source>
</evidence>
<comment type="function">
    <text evidence="18">Catalyzes the epimerization of the S- and R-forms of NAD(P)HX, a damaged form of NAD(P)H that is a result of enzymatic or heat-dependent hydration. This is a prerequisite for the S-specific NAD(P)H-hydrate dehydratase to allow the repair of both epimers of NAD(P)HX.</text>
</comment>
<dbReference type="EMBL" id="BMID01000001">
    <property type="protein sequence ID" value="GGA04898.1"/>
    <property type="molecule type" value="Genomic_DNA"/>
</dbReference>
<evidence type="ECO:0000256" key="5">
    <source>
        <dbReference type="ARBA" id="ARBA00022723"/>
    </source>
</evidence>
<evidence type="ECO:0000256" key="16">
    <source>
        <dbReference type="ARBA" id="ARBA00049209"/>
    </source>
</evidence>
<dbReference type="Proteomes" id="UP000603317">
    <property type="component" value="Unassembled WGS sequence"/>
</dbReference>
<evidence type="ECO:0000256" key="14">
    <source>
        <dbReference type="ARBA" id="ARBA00025153"/>
    </source>
</evidence>
<feature type="domain" description="YjeF C-terminal" evidence="20">
    <location>
        <begin position="205"/>
        <end position="465"/>
    </location>
</feature>
<name>A0ABQ1FC68_9SPHN</name>
<comment type="catalytic activity">
    <reaction evidence="1 18 19">
        <text>(6R)-NADHX = (6S)-NADHX</text>
        <dbReference type="Rhea" id="RHEA:32215"/>
        <dbReference type="ChEBI" id="CHEBI:64074"/>
        <dbReference type="ChEBI" id="CHEBI:64075"/>
        <dbReference type="EC" id="5.1.99.6"/>
    </reaction>
</comment>
<feature type="binding site" evidence="17">
    <location>
        <begin position="379"/>
        <end position="383"/>
    </location>
    <ligand>
        <name>AMP</name>
        <dbReference type="ChEBI" id="CHEBI:456215"/>
    </ligand>
</feature>
<feature type="domain" description="YjeF N-terminal" evidence="21">
    <location>
        <begin position="11"/>
        <end position="204"/>
    </location>
</feature>
<keyword evidence="10 17" id="KW-0520">NAD</keyword>
<comment type="catalytic activity">
    <reaction evidence="15 17 19">
        <text>(6S)-NADHX + ADP = AMP + phosphate + NADH + H(+)</text>
        <dbReference type="Rhea" id="RHEA:32223"/>
        <dbReference type="ChEBI" id="CHEBI:15378"/>
        <dbReference type="ChEBI" id="CHEBI:43474"/>
        <dbReference type="ChEBI" id="CHEBI:57945"/>
        <dbReference type="ChEBI" id="CHEBI:64074"/>
        <dbReference type="ChEBI" id="CHEBI:456215"/>
        <dbReference type="ChEBI" id="CHEBI:456216"/>
        <dbReference type="EC" id="4.2.1.136"/>
    </reaction>
</comment>
<comment type="catalytic activity">
    <reaction evidence="2 18 19">
        <text>(6R)-NADPHX = (6S)-NADPHX</text>
        <dbReference type="Rhea" id="RHEA:32227"/>
        <dbReference type="ChEBI" id="CHEBI:64076"/>
        <dbReference type="ChEBI" id="CHEBI:64077"/>
        <dbReference type="EC" id="5.1.99.6"/>
    </reaction>
</comment>
<evidence type="ECO:0000256" key="18">
    <source>
        <dbReference type="HAMAP-Rule" id="MF_01966"/>
    </source>
</evidence>
<comment type="similarity">
    <text evidence="17">Belongs to the NnrD/CARKD family.</text>
</comment>
<feature type="binding site" evidence="17">
    <location>
        <position position="408"/>
    </location>
    <ligand>
        <name>AMP</name>
        <dbReference type="ChEBI" id="CHEBI:456215"/>
    </ligand>
</feature>
<feature type="binding site" evidence="18">
    <location>
        <position position="147"/>
    </location>
    <ligand>
        <name>(6S)-NADPHX</name>
        <dbReference type="ChEBI" id="CHEBI:64076"/>
    </ligand>
</feature>
<organism evidence="22 23">
    <name type="scientific">Blastomonas marina</name>
    <dbReference type="NCBI Taxonomy" id="1867408"/>
    <lineage>
        <taxon>Bacteria</taxon>
        <taxon>Pseudomonadati</taxon>
        <taxon>Pseudomonadota</taxon>
        <taxon>Alphaproteobacteria</taxon>
        <taxon>Sphingomonadales</taxon>
        <taxon>Sphingomonadaceae</taxon>
        <taxon>Blastomonas</taxon>
    </lineage>
</organism>
<evidence type="ECO:0000256" key="2">
    <source>
        <dbReference type="ARBA" id="ARBA00000909"/>
    </source>
</evidence>
<evidence type="ECO:0000256" key="15">
    <source>
        <dbReference type="ARBA" id="ARBA00048238"/>
    </source>
</evidence>
<dbReference type="Gene3D" id="3.40.1190.20">
    <property type="match status" value="1"/>
</dbReference>
<accession>A0ABQ1FC68</accession>
<keyword evidence="13" id="KW-0511">Multifunctional enzyme</keyword>
<comment type="function">
    <text evidence="17">Catalyzes the dehydration of the S-form of NAD(P)HX at the expense of ADP, which is converted to AMP. Together with NAD(P)HX epimerase, which catalyzes the epimerization of the S- and R-forms, the enzyme allows the repair of both epimers of NAD(P)HX, a damaged form of NAD(P)H that is a result of enzymatic or heat-dependent hydration.</text>
</comment>
<comment type="function">
    <text evidence="14 19">Bifunctional enzyme that catalyzes the epimerization of the S- and R-forms of NAD(P)HX and the dehydration of the S-form of NAD(P)HX at the expense of ADP, which is converted to AMP. This allows the repair of both epimers of NAD(P)HX, a damaged form of NAD(P)H that is a result of enzymatic or heat-dependent hydration.</text>
</comment>
<comment type="catalytic activity">
    <reaction evidence="16 17 19">
        <text>(6S)-NADPHX + ADP = AMP + phosphate + NADPH + H(+)</text>
        <dbReference type="Rhea" id="RHEA:32235"/>
        <dbReference type="ChEBI" id="CHEBI:15378"/>
        <dbReference type="ChEBI" id="CHEBI:43474"/>
        <dbReference type="ChEBI" id="CHEBI:57783"/>
        <dbReference type="ChEBI" id="CHEBI:64076"/>
        <dbReference type="ChEBI" id="CHEBI:456215"/>
        <dbReference type="ChEBI" id="CHEBI:456216"/>
        <dbReference type="EC" id="4.2.1.136"/>
    </reaction>
</comment>
<keyword evidence="11 18" id="KW-0413">Isomerase</keyword>
<gene>
    <name evidence="17" type="primary">nnrD</name>
    <name evidence="18" type="synonym">nnrE</name>
    <name evidence="22" type="ORF">GCM10010923_13040</name>
</gene>
<feature type="binding site" evidence="18">
    <location>
        <position position="150"/>
    </location>
    <ligand>
        <name>K(+)</name>
        <dbReference type="ChEBI" id="CHEBI:29103"/>
    </ligand>
</feature>
<keyword evidence="9 18" id="KW-0630">Potassium</keyword>
<dbReference type="SUPFAM" id="SSF64153">
    <property type="entry name" value="YjeF N-terminal domain-like"/>
    <property type="match status" value="1"/>
</dbReference>
<comment type="similarity">
    <text evidence="4 19">In the C-terminal section; belongs to the NnrD/CARKD family.</text>
</comment>
<keyword evidence="7 17" id="KW-0067">ATP-binding</keyword>
<dbReference type="RefSeq" id="WP_188641932.1">
    <property type="nucleotide sequence ID" value="NZ_BMID01000001.1"/>
</dbReference>
<comment type="similarity">
    <text evidence="3 19">In the N-terminal section; belongs to the NnrE/AIBP family.</text>
</comment>
<feature type="binding site" evidence="17">
    <location>
        <position position="292"/>
    </location>
    <ligand>
        <name>(6S)-NADPHX</name>
        <dbReference type="ChEBI" id="CHEBI:64076"/>
    </ligand>
</feature>
<dbReference type="PIRSF" id="PIRSF017184">
    <property type="entry name" value="Nnr"/>
    <property type="match status" value="1"/>
</dbReference>
<evidence type="ECO:0000313" key="23">
    <source>
        <dbReference type="Proteomes" id="UP000603317"/>
    </source>
</evidence>
<dbReference type="PROSITE" id="PS51385">
    <property type="entry name" value="YJEF_N"/>
    <property type="match status" value="1"/>
</dbReference>
<dbReference type="NCBIfam" id="TIGR00196">
    <property type="entry name" value="yjeF_cterm"/>
    <property type="match status" value="1"/>
</dbReference>
<keyword evidence="5 18" id="KW-0479">Metal-binding</keyword>
<evidence type="ECO:0000256" key="11">
    <source>
        <dbReference type="ARBA" id="ARBA00023235"/>
    </source>
</evidence>
<dbReference type="HAMAP" id="MF_01966">
    <property type="entry name" value="NADHX_epimerase"/>
    <property type="match status" value="1"/>
</dbReference>
<evidence type="ECO:0000256" key="12">
    <source>
        <dbReference type="ARBA" id="ARBA00023239"/>
    </source>
</evidence>
<evidence type="ECO:0000256" key="10">
    <source>
        <dbReference type="ARBA" id="ARBA00023027"/>
    </source>
</evidence>
<keyword evidence="6 17" id="KW-0547">Nucleotide-binding</keyword>
<evidence type="ECO:0000256" key="6">
    <source>
        <dbReference type="ARBA" id="ARBA00022741"/>
    </source>
</evidence>
<dbReference type="HAMAP" id="MF_01965">
    <property type="entry name" value="NADHX_dehydratase"/>
    <property type="match status" value="1"/>
</dbReference>
<sequence length="470" mass="48733">MAEPIVTGEEMRDAERAAIGGGTSVDTLMRRAGEGAADWIWRMSAGRSATVLCGPGNNGGDGYVIARRLRELGAKVSVVAPLAPKTDAARSARAEWGDPVSEEWSEDGGDVFVDALFGTGLSRGLSAELQQLVHRLANRHGQSVAVDLPSGVSSDDGALFDDIPSYDLALALGALKPAHFLLPAAAHIGSLRTVDIGLGDIRHRAETLDRPQIEAPRADAHKYSRGLALVVGGAMPGASLLAARAAQGAGAGFVQLASDETAAVPHDIVQVDGDLEHALSDERIDAALVGPGLGRDQDASRRLQRALAAGIPLVIDGDALRLITPSATRFEREWDDNILTPHEGELQALEEHGGIEARGSRLDRARRVADTYGAIVIAKGPDTVIASPDGHCVCAPRAPSWLSVAGSGDVLAGIALARRAVSEDPDAFDAACDAVWLHAEAARLAGPSFAAGELADRVSAALGSALAVAR</sequence>
<comment type="subunit">
    <text evidence="17">Homotetramer.</text>
</comment>
<evidence type="ECO:0000256" key="3">
    <source>
        <dbReference type="ARBA" id="ARBA00006001"/>
    </source>
</evidence>
<dbReference type="InterPro" id="IPR030677">
    <property type="entry name" value="Nnr"/>
</dbReference>
<comment type="cofactor">
    <cofactor evidence="17">
        <name>Mg(2+)</name>
        <dbReference type="ChEBI" id="CHEBI:18420"/>
    </cofactor>
</comment>
<dbReference type="PROSITE" id="PS51383">
    <property type="entry name" value="YJEF_C_3"/>
    <property type="match status" value="1"/>
</dbReference>
<dbReference type="PANTHER" id="PTHR12592:SF0">
    <property type="entry name" value="ATP-DEPENDENT (S)-NAD(P)H-HYDRATE DEHYDRATASE"/>
    <property type="match status" value="1"/>
</dbReference>
<dbReference type="Pfam" id="PF01256">
    <property type="entry name" value="Carb_kinase"/>
    <property type="match status" value="1"/>
</dbReference>
<evidence type="ECO:0000256" key="17">
    <source>
        <dbReference type="HAMAP-Rule" id="MF_01965"/>
    </source>
</evidence>
<comment type="caution">
    <text evidence="18">Lacks conserved residue(s) required for the propagation of feature annotation.</text>
</comment>
<comment type="caution">
    <text evidence="22">The sequence shown here is derived from an EMBL/GenBank/DDBJ whole genome shotgun (WGS) entry which is preliminary data.</text>
</comment>
<dbReference type="CDD" id="cd01171">
    <property type="entry name" value="YXKO-related"/>
    <property type="match status" value="1"/>
</dbReference>
<feature type="binding site" evidence="18">
    <location>
        <position position="114"/>
    </location>
    <ligand>
        <name>K(+)</name>
        <dbReference type="ChEBI" id="CHEBI:29103"/>
    </ligand>
</feature>
<feature type="binding site" evidence="18">
    <location>
        <begin position="57"/>
        <end position="61"/>
    </location>
    <ligand>
        <name>(6S)-NADPHX</name>
        <dbReference type="ChEBI" id="CHEBI:64076"/>
    </ligand>
</feature>
<comment type="similarity">
    <text evidence="18">Belongs to the NnrE/AIBP family.</text>
</comment>
<feature type="binding site" evidence="18">
    <location>
        <begin position="118"/>
        <end position="124"/>
    </location>
    <ligand>
        <name>(6S)-NADPHX</name>
        <dbReference type="ChEBI" id="CHEBI:64076"/>
    </ligand>
</feature>
<dbReference type="EC" id="4.2.1.136" evidence="19"/>
<dbReference type="Gene3D" id="3.40.50.10260">
    <property type="entry name" value="YjeF N-terminal domain"/>
    <property type="match status" value="1"/>
</dbReference>
<reference evidence="23" key="1">
    <citation type="journal article" date="2019" name="Int. J. Syst. Evol. Microbiol.">
        <title>The Global Catalogue of Microorganisms (GCM) 10K type strain sequencing project: providing services to taxonomists for standard genome sequencing and annotation.</title>
        <authorList>
            <consortium name="The Broad Institute Genomics Platform"/>
            <consortium name="The Broad Institute Genome Sequencing Center for Infectious Disease"/>
            <person name="Wu L."/>
            <person name="Ma J."/>
        </authorList>
    </citation>
    <scope>NUCLEOTIDE SEQUENCE [LARGE SCALE GENOMIC DNA]</scope>
    <source>
        <strain evidence="23">CGMCC 1.15297</strain>
    </source>
</reference>
<feature type="binding site" evidence="17">
    <location>
        <position position="238"/>
    </location>
    <ligand>
        <name>(6S)-NADPHX</name>
        <dbReference type="ChEBI" id="CHEBI:64076"/>
    </ligand>
</feature>
<evidence type="ECO:0000259" key="21">
    <source>
        <dbReference type="PROSITE" id="PS51385"/>
    </source>
</evidence>
<dbReference type="NCBIfam" id="TIGR00197">
    <property type="entry name" value="yjeF_nterm"/>
    <property type="match status" value="1"/>
</dbReference>
<dbReference type="SUPFAM" id="SSF53613">
    <property type="entry name" value="Ribokinase-like"/>
    <property type="match status" value="1"/>
</dbReference>
<dbReference type="InterPro" id="IPR004443">
    <property type="entry name" value="YjeF_N_dom"/>
</dbReference>
<evidence type="ECO:0000256" key="19">
    <source>
        <dbReference type="PIRNR" id="PIRNR017184"/>
    </source>
</evidence>